<organism evidence="1 2">
    <name type="scientific">Microcystis aeruginosa Ma_QC_Ch_20071001_S25D</name>
    <dbReference type="NCBI Taxonomy" id="2486250"/>
    <lineage>
        <taxon>Bacteria</taxon>
        <taxon>Bacillati</taxon>
        <taxon>Cyanobacteriota</taxon>
        <taxon>Cyanophyceae</taxon>
        <taxon>Oscillatoriophycideae</taxon>
        <taxon>Chroococcales</taxon>
        <taxon>Microcystaceae</taxon>
        <taxon>Microcystis</taxon>
    </lineage>
</organism>
<accession>A0A552FGL4</accession>
<dbReference type="AlphaFoldDB" id="A0A552FGL4"/>
<evidence type="ECO:0000313" key="2">
    <source>
        <dbReference type="Proteomes" id="UP000316958"/>
    </source>
</evidence>
<proteinExistence type="predicted"/>
<dbReference type="Proteomes" id="UP000316958">
    <property type="component" value="Unassembled WGS sequence"/>
</dbReference>
<comment type="caution">
    <text evidence="1">The sequence shown here is derived from an EMBL/GenBank/DDBJ whole genome shotgun (WGS) entry which is preliminary data.</text>
</comment>
<reference evidence="1 2" key="1">
    <citation type="submission" date="2019-01" db="EMBL/GenBank/DDBJ databases">
        <title>Coherence of Microcystis species and biogeography revealed through population genomics.</title>
        <authorList>
            <person name="Perez-Carrascal O.M."/>
            <person name="Terrat Y."/>
            <person name="Giani A."/>
            <person name="Fortin N."/>
            <person name="Tromas N."/>
            <person name="Shapiro B.J."/>
        </authorList>
    </citation>
    <scope>NUCLEOTIDE SEQUENCE [LARGE SCALE GENOMIC DNA]</scope>
    <source>
        <strain evidence="1">Ma_QC_Ch_20071001_S25D</strain>
    </source>
</reference>
<name>A0A552FGL4_MICAE</name>
<dbReference type="EMBL" id="SFBE01000329">
    <property type="protein sequence ID" value="TRU45859.1"/>
    <property type="molecule type" value="Genomic_DNA"/>
</dbReference>
<protein>
    <submittedName>
        <fullName evidence="1">Uncharacterized protein</fullName>
    </submittedName>
</protein>
<sequence length="575" mass="63780">MKLSISVCLHYILDKPTEIGMFPKKWLVFLALILFAVNLEYSLTSPSPEETGHFSIPSLMSTTIPKEPTIRSSFSPTVEQQFYSQLKALINKAIAPIYHIEITPIQYPSQGDFMWFYQNDNQIFNEGTFDYISARVSPGEVPEIAQISPSGGFPNAYVQLLSGITYTLSATDQATLENALTKAQAEAQSIVSTYQQIFGEITDEDLKIAQKEINFVSSRIDYVIGYVLGYQWSGRQNESKPPLTYQEIAEAPNLKELLPQMPISATPVVTEIVNYLSLLDSANALQSKLQLGGWIARQIVNNTSYPTKDNGGMKLVNPNTGSVSDKFQVGYRINSALSSIQNDLNNTQRSIKVKITTSENSPKEIIAKVNGGVSFLTDSVNVLQFSVKNRFAYDLHRVQGTSKDSTITIEYQGYTMIPITALAWQQATNVGWYYGDPITEACKNGTQDVTGFKFSSQPIYNLYSLADGGNFGQIRNLLISNYPIVTINYQNADFKQFKKSWDENVTGNLTLFGLSKLGNLKEGTYSSKLSQGSSNSEFSVIFSASPQVTTVPQLQKTAHVIGGSFYFPIMDTPNF</sequence>
<evidence type="ECO:0000313" key="1">
    <source>
        <dbReference type="EMBL" id="TRU45859.1"/>
    </source>
</evidence>
<gene>
    <name evidence="1" type="ORF">EWV57_19730</name>
</gene>